<gene>
    <name evidence="3" type="ORF">TTHERM_01133980</name>
</gene>
<evidence type="ECO:0000259" key="2">
    <source>
        <dbReference type="PROSITE" id="PS51465"/>
    </source>
</evidence>
<dbReference type="InParanoid" id="Q24HT3"/>
<name>Q24HT3_TETTS</name>
<feature type="domain" description="Kazal-like" evidence="2">
    <location>
        <begin position="16"/>
        <end position="76"/>
    </location>
</feature>
<protein>
    <submittedName>
        <fullName evidence="3">Kazal-type proteinase inhibitor 1</fullName>
    </submittedName>
</protein>
<keyword evidence="1" id="KW-0732">Signal</keyword>
<evidence type="ECO:0000313" key="4">
    <source>
        <dbReference type="Proteomes" id="UP000009168"/>
    </source>
</evidence>
<feature type="chain" id="PRO_5004202690" evidence="1">
    <location>
        <begin position="17"/>
        <end position="143"/>
    </location>
</feature>
<dbReference type="RefSeq" id="XP_001027596.1">
    <property type="nucleotide sequence ID" value="XM_001027596.1"/>
</dbReference>
<organism evidence="3 4">
    <name type="scientific">Tetrahymena thermophila (strain SB210)</name>
    <dbReference type="NCBI Taxonomy" id="312017"/>
    <lineage>
        <taxon>Eukaryota</taxon>
        <taxon>Sar</taxon>
        <taxon>Alveolata</taxon>
        <taxon>Ciliophora</taxon>
        <taxon>Intramacronucleata</taxon>
        <taxon>Oligohymenophorea</taxon>
        <taxon>Hymenostomatida</taxon>
        <taxon>Tetrahymenina</taxon>
        <taxon>Tetrahymenidae</taxon>
        <taxon>Tetrahymena</taxon>
    </lineage>
</organism>
<dbReference type="AlphaFoldDB" id="Q24HT3"/>
<dbReference type="Proteomes" id="UP000009168">
    <property type="component" value="Unassembled WGS sequence"/>
</dbReference>
<sequence>MNKLLLIAALFCLATAQTVQECPTDGSVLECVIQDSPVCGIRSLTNGKQIKETFANYCAACNVGKVEYTVSGKCESYPAQAQFCSPAQSNAEICTMIYDPQCGYFNQQVNCLVPPCNIDQYNRCKTCSTQNVLYTIKGKCPSH</sequence>
<dbReference type="GeneID" id="7824909"/>
<dbReference type="HOGENOM" id="CLU_135923_0_0_1"/>
<feature type="signal peptide" evidence="1">
    <location>
        <begin position="1"/>
        <end position="16"/>
    </location>
</feature>
<dbReference type="PROSITE" id="PS51465">
    <property type="entry name" value="KAZAL_2"/>
    <property type="match status" value="1"/>
</dbReference>
<keyword evidence="4" id="KW-1185">Reference proteome</keyword>
<accession>Q24HT3</accession>
<dbReference type="EMBL" id="GG662232">
    <property type="protein sequence ID" value="EAS07354.1"/>
    <property type="molecule type" value="Genomic_DNA"/>
</dbReference>
<proteinExistence type="predicted"/>
<evidence type="ECO:0000256" key="1">
    <source>
        <dbReference type="SAM" id="SignalP"/>
    </source>
</evidence>
<evidence type="ECO:0000313" key="3">
    <source>
        <dbReference type="EMBL" id="EAS07354.1"/>
    </source>
</evidence>
<dbReference type="InterPro" id="IPR002350">
    <property type="entry name" value="Kazal_dom"/>
</dbReference>
<dbReference type="KEGG" id="tet:TTHERM_01133980"/>
<reference evidence="4" key="1">
    <citation type="journal article" date="2006" name="PLoS Biol.">
        <title>Macronuclear genome sequence of the ciliate Tetrahymena thermophila, a model eukaryote.</title>
        <authorList>
            <person name="Eisen J.A."/>
            <person name="Coyne R.S."/>
            <person name="Wu M."/>
            <person name="Wu D."/>
            <person name="Thiagarajan M."/>
            <person name="Wortman J.R."/>
            <person name="Badger J.H."/>
            <person name="Ren Q."/>
            <person name="Amedeo P."/>
            <person name="Jones K.M."/>
            <person name="Tallon L.J."/>
            <person name="Delcher A.L."/>
            <person name="Salzberg S.L."/>
            <person name="Silva J.C."/>
            <person name="Haas B.J."/>
            <person name="Majoros W.H."/>
            <person name="Farzad M."/>
            <person name="Carlton J.M."/>
            <person name="Smith R.K. Jr."/>
            <person name="Garg J."/>
            <person name="Pearlman R.E."/>
            <person name="Karrer K.M."/>
            <person name="Sun L."/>
            <person name="Manning G."/>
            <person name="Elde N.C."/>
            <person name="Turkewitz A.P."/>
            <person name="Asai D.J."/>
            <person name="Wilkes D.E."/>
            <person name="Wang Y."/>
            <person name="Cai H."/>
            <person name="Collins K."/>
            <person name="Stewart B.A."/>
            <person name="Lee S.R."/>
            <person name="Wilamowska K."/>
            <person name="Weinberg Z."/>
            <person name="Ruzzo W.L."/>
            <person name="Wloga D."/>
            <person name="Gaertig J."/>
            <person name="Frankel J."/>
            <person name="Tsao C.-C."/>
            <person name="Gorovsky M.A."/>
            <person name="Keeling P.J."/>
            <person name="Waller R.F."/>
            <person name="Patron N.J."/>
            <person name="Cherry J.M."/>
            <person name="Stover N.A."/>
            <person name="Krieger C.J."/>
            <person name="del Toro C."/>
            <person name="Ryder H.F."/>
            <person name="Williamson S.C."/>
            <person name="Barbeau R.A."/>
            <person name="Hamilton E.P."/>
            <person name="Orias E."/>
        </authorList>
    </citation>
    <scope>NUCLEOTIDE SEQUENCE [LARGE SCALE GENOMIC DNA]</scope>
    <source>
        <strain evidence="4">SB210</strain>
    </source>
</reference>